<comment type="caution">
    <text evidence="10">The sequence shown here is derived from an EMBL/GenBank/DDBJ whole genome shotgun (WGS) entry which is preliminary data.</text>
</comment>
<dbReference type="InterPro" id="IPR025857">
    <property type="entry name" value="MacB_PCD"/>
</dbReference>
<keyword evidence="2" id="KW-1003">Cell membrane</keyword>
<evidence type="ECO:0000259" key="9">
    <source>
        <dbReference type="Pfam" id="PF12704"/>
    </source>
</evidence>
<feature type="transmembrane region" description="Helical" evidence="7">
    <location>
        <begin position="401"/>
        <end position="421"/>
    </location>
</feature>
<reference evidence="10" key="1">
    <citation type="submission" date="2022-10" db="EMBL/GenBank/DDBJ databases">
        <title>The WGS of Solirubrobacter ginsenosidimutans DSM 21036.</title>
        <authorList>
            <person name="Jiang Z."/>
        </authorList>
    </citation>
    <scope>NUCLEOTIDE SEQUENCE</scope>
    <source>
        <strain evidence="10">DSM 21036</strain>
    </source>
</reference>
<evidence type="ECO:0000256" key="4">
    <source>
        <dbReference type="ARBA" id="ARBA00022989"/>
    </source>
</evidence>
<proteinExistence type="inferred from homology"/>
<feature type="domain" description="MacB-like periplasmic core" evidence="9">
    <location>
        <begin position="403"/>
        <end position="542"/>
    </location>
</feature>
<keyword evidence="3 7" id="KW-0812">Transmembrane</keyword>
<evidence type="ECO:0000256" key="6">
    <source>
        <dbReference type="ARBA" id="ARBA00038076"/>
    </source>
</evidence>
<feature type="transmembrane region" description="Helical" evidence="7">
    <location>
        <begin position="610"/>
        <end position="633"/>
    </location>
</feature>
<feature type="domain" description="ABC3 transporter permease C-terminal" evidence="8">
    <location>
        <begin position="615"/>
        <end position="731"/>
    </location>
</feature>
<dbReference type="AlphaFoldDB" id="A0A9X3MXZ0"/>
<evidence type="ECO:0000256" key="7">
    <source>
        <dbReference type="SAM" id="Phobius"/>
    </source>
</evidence>
<sequence>MTYAAALRIARADLAGRPVQTGLTALAIFAAATALVVTLALRQGLDDPFDAAQTATRGAHVSAYGDGDLSDLAHLPGVAASDDRPVKRAVTTLGGTPVSLGLEALPATSAPVDVPEVTDGRRPSAPGEALAERSFAKESNLRVGDTLRTDGRTMRITGFAVSTEQATYPRWRPGIVWTPGLTGPTTRAAIRLDDPEATDAFKQAALHAHPGLRFTDWHDVRDTITDQARTNTIIIGVNTLLALIAVGFTVATVISGRVLAQRREIGLLKAIGVTPRGVVGLLVAEYAALAVAAGILGLAAGTAIAPLLLKPMSNLLATPTPSAFQPLTLLASLALIVAAVALFAALPALRAGRLNTVDALALGRASLTGGASRAARVAAALHLPATGRLGVKDAFTSRARAALTIGALTMMVITLVAALSMEATYSRVIEDPALRAKPWDVRVSPGDGSTQDALQRVQAEPGIARATTLASFPVTTARGELQARAVGDGFQAFPYAVPDGRMFAGPGEAIAGRGFFDRLEAKLGDTVTLRADGKPFTVKLVGRHVEPDNDGEIVIFSRATVPNAPQGDVIADFTPGADGTKIAGDLKRRGVQAELVSAEVRQERADVRPIVYGSSALLVAVGLVNLLTTLLLVTRERARDFGLLKALGLTPRGILAVVNSGGAALGAIAIVLGIPVGIVLFRALMSAMSPSEGADIVGTPGPLALALIVPCVLAVTALASSLPARNAARASAAQVLRAE</sequence>
<feature type="transmembrane region" description="Helical" evidence="7">
    <location>
        <begin position="281"/>
        <end position="309"/>
    </location>
</feature>
<feature type="transmembrane region" description="Helical" evidence="7">
    <location>
        <begin position="654"/>
        <end position="681"/>
    </location>
</feature>
<dbReference type="RefSeq" id="WP_270042628.1">
    <property type="nucleotide sequence ID" value="NZ_JAPDOD010000024.1"/>
</dbReference>
<protein>
    <submittedName>
        <fullName evidence="10">ABC transporter permease</fullName>
    </submittedName>
</protein>
<feature type="domain" description="MacB-like periplasmic core" evidence="9">
    <location>
        <begin position="21"/>
        <end position="204"/>
    </location>
</feature>
<dbReference type="PANTHER" id="PTHR30572:SF4">
    <property type="entry name" value="ABC TRANSPORTER PERMEASE YTRF"/>
    <property type="match status" value="1"/>
</dbReference>
<gene>
    <name evidence="10" type="ORF">OM076_24130</name>
</gene>
<name>A0A9X3MXZ0_9ACTN</name>
<keyword evidence="5 7" id="KW-0472">Membrane</keyword>
<accession>A0A9X3MXZ0</accession>
<dbReference type="InterPro" id="IPR003838">
    <property type="entry name" value="ABC3_permease_C"/>
</dbReference>
<dbReference type="Proteomes" id="UP001149140">
    <property type="component" value="Unassembled WGS sequence"/>
</dbReference>
<keyword evidence="4 7" id="KW-1133">Transmembrane helix</keyword>
<dbReference type="Pfam" id="PF12704">
    <property type="entry name" value="MacB_PCD"/>
    <property type="match status" value="2"/>
</dbReference>
<dbReference type="InterPro" id="IPR050250">
    <property type="entry name" value="Macrolide_Exporter_MacB"/>
</dbReference>
<keyword evidence="11" id="KW-1185">Reference proteome</keyword>
<comment type="similarity">
    <text evidence="6">Belongs to the ABC-4 integral membrane protein family.</text>
</comment>
<feature type="transmembrane region" description="Helical" evidence="7">
    <location>
        <begin position="701"/>
        <end position="719"/>
    </location>
</feature>
<feature type="transmembrane region" description="Helical" evidence="7">
    <location>
        <begin position="21"/>
        <end position="41"/>
    </location>
</feature>
<evidence type="ECO:0000256" key="5">
    <source>
        <dbReference type="ARBA" id="ARBA00023136"/>
    </source>
</evidence>
<evidence type="ECO:0000259" key="8">
    <source>
        <dbReference type="Pfam" id="PF02687"/>
    </source>
</evidence>
<evidence type="ECO:0000256" key="2">
    <source>
        <dbReference type="ARBA" id="ARBA00022475"/>
    </source>
</evidence>
<evidence type="ECO:0000313" key="10">
    <source>
        <dbReference type="EMBL" id="MDA0163385.1"/>
    </source>
</evidence>
<dbReference type="PANTHER" id="PTHR30572">
    <property type="entry name" value="MEMBRANE COMPONENT OF TRANSPORTER-RELATED"/>
    <property type="match status" value="1"/>
</dbReference>
<feature type="transmembrane region" description="Helical" evidence="7">
    <location>
        <begin position="329"/>
        <end position="349"/>
    </location>
</feature>
<evidence type="ECO:0000256" key="1">
    <source>
        <dbReference type="ARBA" id="ARBA00004651"/>
    </source>
</evidence>
<dbReference type="GO" id="GO:0005886">
    <property type="term" value="C:plasma membrane"/>
    <property type="evidence" value="ECO:0007669"/>
    <property type="project" value="UniProtKB-SubCell"/>
</dbReference>
<organism evidence="10 11">
    <name type="scientific">Solirubrobacter ginsenosidimutans</name>
    <dbReference type="NCBI Taxonomy" id="490573"/>
    <lineage>
        <taxon>Bacteria</taxon>
        <taxon>Bacillati</taxon>
        <taxon>Actinomycetota</taxon>
        <taxon>Thermoleophilia</taxon>
        <taxon>Solirubrobacterales</taxon>
        <taxon>Solirubrobacteraceae</taxon>
        <taxon>Solirubrobacter</taxon>
    </lineage>
</organism>
<evidence type="ECO:0000256" key="3">
    <source>
        <dbReference type="ARBA" id="ARBA00022692"/>
    </source>
</evidence>
<dbReference type="Pfam" id="PF02687">
    <property type="entry name" value="FtsX"/>
    <property type="match status" value="2"/>
</dbReference>
<feature type="domain" description="ABC3 transporter permease C-terminal" evidence="8">
    <location>
        <begin position="240"/>
        <end position="355"/>
    </location>
</feature>
<evidence type="ECO:0000313" key="11">
    <source>
        <dbReference type="Proteomes" id="UP001149140"/>
    </source>
</evidence>
<feature type="transmembrane region" description="Helical" evidence="7">
    <location>
        <begin position="233"/>
        <end position="260"/>
    </location>
</feature>
<comment type="subcellular location">
    <subcellularLocation>
        <location evidence="1">Cell membrane</location>
        <topology evidence="1">Multi-pass membrane protein</topology>
    </subcellularLocation>
</comment>
<dbReference type="EMBL" id="JAPDOD010000024">
    <property type="protein sequence ID" value="MDA0163385.1"/>
    <property type="molecule type" value="Genomic_DNA"/>
</dbReference>
<dbReference type="GO" id="GO:0022857">
    <property type="term" value="F:transmembrane transporter activity"/>
    <property type="evidence" value="ECO:0007669"/>
    <property type="project" value="TreeGrafter"/>
</dbReference>